<protein>
    <recommendedName>
        <fullName evidence="1">DUF927 domain-containing protein</fullName>
    </recommendedName>
</protein>
<name>A0A840ZHP3_9HYPH</name>
<sequence>MIDKMPTSLAVHRQGDNRISRHDESIPGIIDAVIDQDKIRWICYGTPTVSCWFNLPELVGNERAVLERLSQTGTVLLTRKSRNDFAVQVEQFKGYRPALVAGRPGWLEKAHYVYGNGEVERPDGDDREVIIAFKPNAKFKPVGSLAGWQASIGQAIADQPIPLFIVRYAFVGPLLRLAPAHVQNPQVEIVGKGEIAKTTILTVAASAHAGDPTSDVGGAETWDMTINAHDPQKREHADSLLALDEVNLAGLDGRDQRDLLLKAGFKGATNGSRKRLTDTVVAPNVRVATLSTSNVPRRDLVKGDKTVLDALNSRIVTISIPEDHKLGVFQFVPRDFADAQAAAEHLRMAVNEHYGVAGRVFMRRLVAETARDEDQLRRKIEALMQRFYDAAHDEVPAKGMARGKKVLALTFVAGTLAQEWGVIPKSWGALLPATLAIYRSLVGASAAPVAPSAVDLVRAYRKRNRGNIVRASRLKKPLTKGEFLQKAGVLRCSGKQMDLIVSAQRFQQEFPNYRAILNQLRDEGRAQTEGGQQPKLTIKAPGRICRDAPRVYCITVVDDVVDAHQRALRRFGSCKS</sequence>
<comment type="caution">
    <text evidence="2">The sequence shown here is derived from an EMBL/GenBank/DDBJ whole genome shotgun (WGS) entry which is preliminary data.</text>
</comment>
<keyword evidence="3" id="KW-1185">Reference proteome</keyword>
<dbReference type="RefSeq" id="WP_183566411.1">
    <property type="nucleotide sequence ID" value="NZ_JACHOP010000003.1"/>
</dbReference>
<proteinExistence type="predicted"/>
<organism evidence="2 3">
    <name type="scientific">Methylorubrum rhodinum</name>
    <dbReference type="NCBI Taxonomy" id="29428"/>
    <lineage>
        <taxon>Bacteria</taxon>
        <taxon>Pseudomonadati</taxon>
        <taxon>Pseudomonadota</taxon>
        <taxon>Alphaproteobacteria</taxon>
        <taxon>Hyphomicrobiales</taxon>
        <taxon>Methylobacteriaceae</taxon>
        <taxon>Methylorubrum</taxon>
    </lineage>
</organism>
<evidence type="ECO:0000313" key="3">
    <source>
        <dbReference type="Proteomes" id="UP000583454"/>
    </source>
</evidence>
<dbReference type="InterPro" id="IPR009270">
    <property type="entry name" value="DUF927"/>
</dbReference>
<dbReference type="Pfam" id="PF06048">
    <property type="entry name" value="DUF927"/>
    <property type="match status" value="1"/>
</dbReference>
<accession>A0A840ZHP3</accession>
<dbReference type="AlphaFoldDB" id="A0A840ZHP3"/>
<evidence type="ECO:0000313" key="2">
    <source>
        <dbReference type="EMBL" id="MBB5756521.1"/>
    </source>
</evidence>
<reference evidence="2 3" key="1">
    <citation type="submission" date="2020-08" db="EMBL/GenBank/DDBJ databases">
        <title>Genomic Encyclopedia of Type Strains, Phase IV (KMG-IV): sequencing the most valuable type-strain genomes for metagenomic binning, comparative biology and taxonomic classification.</title>
        <authorList>
            <person name="Goeker M."/>
        </authorList>
    </citation>
    <scope>NUCLEOTIDE SEQUENCE [LARGE SCALE GENOMIC DNA]</scope>
    <source>
        <strain evidence="2 3">DSM 2163</strain>
    </source>
</reference>
<dbReference type="EMBL" id="JACHOP010000003">
    <property type="protein sequence ID" value="MBB5756521.1"/>
    <property type="molecule type" value="Genomic_DNA"/>
</dbReference>
<gene>
    <name evidence="2" type="ORF">HNR00_001219</name>
</gene>
<evidence type="ECO:0000259" key="1">
    <source>
        <dbReference type="Pfam" id="PF06048"/>
    </source>
</evidence>
<feature type="domain" description="DUF927" evidence="1">
    <location>
        <begin position="60"/>
        <end position="247"/>
    </location>
</feature>
<dbReference type="Proteomes" id="UP000583454">
    <property type="component" value="Unassembled WGS sequence"/>
</dbReference>